<name>A0AAW1R6I4_9CHLO</name>
<proteinExistence type="predicted"/>
<reference evidence="1 2" key="1">
    <citation type="journal article" date="2024" name="Nat. Commun.">
        <title>Phylogenomics reveals the evolutionary origins of lichenization in chlorophyte algae.</title>
        <authorList>
            <person name="Puginier C."/>
            <person name="Libourel C."/>
            <person name="Otte J."/>
            <person name="Skaloud P."/>
            <person name="Haon M."/>
            <person name="Grisel S."/>
            <person name="Petersen M."/>
            <person name="Berrin J.G."/>
            <person name="Delaux P.M."/>
            <person name="Dal Grande F."/>
            <person name="Keller J."/>
        </authorList>
    </citation>
    <scope>NUCLEOTIDE SEQUENCE [LARGE SCALE GENOMIC DNA]</scope>
    <source>
        <strain evidence="1 2">SAG 2043</strain>
    </source>
</reference>
<keyword evidence="2" id="KW-1185">Reference proteome</keyword>
<accession>A0AAW1R6I4</accession>
<comment type="caution">
    <text evidence="1">The sequence shown here is derived from an EMBL/GenBank/DDBJ whole genome shotgun (WGS) entry which is preliminary data.</text>
</comment>
<dbReference type="EMBL" id="JALJOR010000001">
    <property type="protein sequence ID" value="KAK9829279.1"/>
    <property type="molecule type" value="Genomic_DNA"/>
</dbReference>
<organism evidence="1 2">
    <name type="scientific">[Myrmecia] bisecta</name>
    <dbReference type="NCBI Taxonomy" id="41462"/>
    <lineage>
        <taxon>Eukaryota</taxon>
        <taxon>Viridiplantae</taxon>
        <taxon>Chlorophyta</taxon>
        <taxon>core chlorophytes</taxon>
        <taxon>Trebouxiophyceae</taxon>
        <taxon>Trebouxiales</taxon>
        <taxon>Trebouxiaceae</taxon>
        <taxon>Myrmecia</taxon>
    </lineage>
</organism>
<dbReference type="Proteomes" id="UP001489004">
    <property type="component" value="Unassembled WGS sequence"/>
</dbReference>
<sequence>MPAWGELGGCVFRGALQVDALSERGVFAKGKRDALLLPKAVHVELSFPGETGLHGFDLDVLVGVEPEDYAEWEGLQHVWRKQAPAQAQTSLRAAPERPALVVLGETGLRTSEPVGYTSPTRFIGSEDGSQAAVSAKLRGLGLADSLVGNMGDVSQGDIWQTGLPDPFSVNGEPAGCGGDAGASHFIDYDSPRSLIDSQGGDQEVLSAKLGSMGLADSPVGDMEDTALGSSAQTGGELAADAFMQAHDRGWYGGAGGSGQRKRSRVAQIATKLKTFLGSPSTLLGSPSILKELLSS</sequence>
<gene>
    <name evidence="1" type="ORF">WJX72_004921</name>
</gene>
<protein>
    <submittedName>
        <fullName evidence="1">Uncharacterized protein</fullName>
    </submittedName>
</protein>
<evidence type="ECO:0000313" key="1">
    <source>
        <dbReference type="EMBL" id="KAK9829279.1"/>
    </source>
</evidence>
<evidence type="ECO:0000313" key="2">
    <source>
        <dbReference type="Proteomes" id="UP001489004"/>
    </source>
</evidence>
<dbReference type="AlphaFoldDB" id="A0AAW1R6I4"/>